<keyword evidence="3" id="KW-1185">Reference proteome</keyword>
<protein>
    <recommendedName>
        <fullName evidence="4">Lipoprotein</fullName>
    </recommendedName>
</protein>
<dbReference type="PROSITE" id="PS51257">
    <property type="entry name" value="PROKAR_LIPOPROTEIN"/>
    <property type="match status" value="1"/>
</dbReference>
<feature type="signal peptide" evidence="1">
    <location>
        <begin position="1"/>
        <end position="19"/>
    </location>
</feature>
<comment type="caution">
    <text evidence="2">The sequence shown here is derived from an EMBL/GenBank/DDBJ whole genome shotgun (WGS) entry which is preliminary data.</text>
</comment>
<proteinExistence type="predicted"/>
<evidence type="ECO:0000313" key="3">
    <source>
        <dbReference type="Proteomes" id="UP000618754"/>
    </source>
</evidence>
<evidence type="ECO:0000256" key="1">
    <source>
        <dbReference type="SAM" id="SignalP"/>
    </source>
</evidence>
<reference evidence="2 3" key="1">
    <citation type="submission" date="2020-09" db="EMBL/GenBank/DDBJ databases">
        <title>Novel species of Mucilaginibacter isolated from a glacier on the Tibetan Plateau.</title>
        <authorList>
            <person name="Liu Q."/>
            <person name="Xin Y.-H."/>
        </authorList>
    </citation>
    <scope>NUCLEOTIDE SEQUENCE [LARGE SCALE GENOMIC DNA]</scope>
    <source>
        <strain evidence="2 3">CGMCC 1.13878</strain>
    </source>
</reference>
<name>A0ABR7X414_9SPHI</name>
<dbReference type="EMBL" id="JACWMW010000002">
    <property type="protein sequence ID" value="MBD1385327.1"/>
    <property type="molecule type" value="Genomic_DNA"/>
</dbReference>
<sequence length="94" mass="10226">MRLKALFITALLATTAAFVACEKEDDDDDFEEVSGICADAYKHIDDAQLDAFCGAAYAYRCLDEKPLSSQQVQAVCAQYDDLKEPGVAACGYCK</sequence>
<evidence type="ECO:0008006" key="4">
    <source>
        <dbReference type="Google" id="ProtNLM"/>
    </source>
</evidence>
<gene>
    <name evidence="2" type="ORF">IDJ75_08565</name>
</gene>
<keyword evidence="1" id="KW-0732">Signal</keyword>
<dbReference type="Proteomes" id="UP000618754">
    <property type="component" value="Unassembled WGS sequence"/>
</dbReference>
<feature type="chain" id="PRO_5045282180" description="Lipoprotein" evidence="1">
    <location>
        <begin position="20"/>
        <end position="94"/>
    </location>
</feature>
<organism evidence="2 3">
    <name type="scientific">Mucilaginibacter rigui</name>
    <dbReference type="NCBI Taxonomy" id="534635"/>
    <lineage>
        <taxon>Bacteria</taxon>
        <taxon>Pseudomonadati</taxon>
        <taxon>Bacteroidota</taxon>
        <taxon>Sphingobacteriia</taxon>
        <taxon>Sphingobacteriales</taxon>
        <taxon>Sphingobacteriaceae</taxon>
        <taxon>Mucilaginibacter</taxon>
    </lineage>
</organism>
<accession>A0ABR7X414</accession>
<evidence type="ECO:0000313" key="2">
    <source>
        <dbReference type="EMBL" id="MBD1385327.1"/>
    </source>
</evidence>
<dbReference type="RefSeq" id="WP_191175208.1">
    <property type="nucleotide sequence ID" value="NZ_JACWMW010000002.1"/>
</dbReference>